<reference evidence="1 2" key="1">
    <citation type="journal article" date="2020" name="bioRxiv">
        <title>Sequence and annotation of 42 cannabis genomes reveals extensive copy number variation in cannabinoid synthesis and pathogen resistance genes.</title>
        <authorList>
            <person name="Mckernan K.J."/>
            <person name="Helbert Y."/>
            <person name="Kane L.T."/>
            <person name="Ebling H."/>
            <person name="Zhang L."/>
            <person name="Liu B."/>
            <person name="Eaton Z."/>
            <person name="Mclaughlin S."/>
            <person name="Kingan S."/>
            <person name="Baybayan P."/>
            <person name="Concepcion G."/>
            <person name="Jordan M."/>
            <person name="Riva A."/>
            <person name="Barbazuk W."/>
            <person name="Harkins T."/>
        </authorList>
    </citation>
    <scope>NUCLEOTIDE SEQUENCE [LARGE SCALE GENOMIC DNA]</scope>
    <source>
        <strain evidence="2">cv. Jamaican Lion 4</strain>
        <tissue evidence="1">Leaf</tissue>
    </source>
</reference>
<dbReference type="AlphaFoldDB" id="A0A7J6H8K2"/>
<name>A0A7J6H8K2_CANSA</name>
<dbReference type="PANTHER" id="PTHR48057">
    <property type="entry name" value="LEUCINE-RICH REPEAT SERINE/THREONINE-PROTEIN KINASE 1"/>
    <property type="match status" value="1"/>
</dbReference>
<gene>
    <name evidence="1" type="ORF">G4B88_016571</name>
</gene>
<dbReference type="EMBL" id="JAATIQ010000060">
    <property type="protein sequence ID" value="KAF4391261.1"/>
    <property type="molecule type" value="Genomic_DNA"/>
</dbReference>
<dbReference type="InterPro" id="IPR032675">
    <property type="entry name" value="LRR_dom_sf"/>
</dbReference>
<dbReference type="InterPro" id="IPR001611">
    <property type="entry name" value="Leu-rich_rpt"/>
</dbReference>
<dbReference type="SUPFAM" id="SSF52047">
    <property type="entry name" value="RNI-like"/>
    <property type="match status" value="1"/>
</dbReference>
<dbReference type="PANTHER" id="PTHR48057:SF29">
    <property type="entry name" value="OS02G0609900 PROTEIN"/>
    <property type="match status" value="1"/>
</dbReference>
<accession>A0A7J6H8K2</accession>
<dbReference type="Gene3D" id="3.80.10.10">
    <property type="entry name" value="Ribonuclease Inhibitor"/>
    <property type="match status" value="2"/>
</dbReference>
<keyword evidence="2" id="KW-1185">Reference proteome</keyword>
<dbReference type="Pfam" id="PF00560">
    <property type="entry name" value="LRR_1"/>
    <property type="match status" value="4"/>
</dbReference>
<comment type="caution">
    <text evidence="1">The sequence shown here is derived from an EMBL/GenBank/DDBJ whole genome shotgun (WGS) entry which is preliminary data.</text>
</comment>
<sequence length="326" mass="36767">GYIPVELSHLSKLTHLTLYDGDIIVETYVLKRMLQNFTNLRQLTLQNVNMSNVELLTSFTNISSSLELLYLWDCGLQGKFPENVFRLPNLQQLILYKNYDVIGSMPTFNWSTPLRYLDLSFTQISVDLPYLSTTAKSLQSLGLSNCSFTGSSSSYPEMLTNLTQLLQLTSLDLSHNNFGGQIPLHYLNLHQFIYLGLSGNNFVGEIPEFSKTSNSSQSPLPNHLESLYLSDNLLSGPIPSWIYSLPLLSYLSFAFPHFLKSMKNLQTLQLSHNQIQGRIPKWLWNNIGTITFCTLENSVNLDNKCSASTLTGHTQMVKSSSLFSNP</sequence>
<dbReference type="PRINTS" id="PR00019">
    <property type="entry name" value="LEURICHRPT"/>
</dbReference>
<protein>
    <submittedName>
        <fullName evidence="1">Uncharacterized protein</fullName>
    </submittedName>
</protein>
<feature type="non-terminal residue" evidence="1">
    <location>
        <position position="326"/>
    </location>
</feature>
<organism evidence="1 2">
    <name type="scientific">Cannabis sativa</name>
    <name type="common">Hemp</name>
    <name type="synonym">Marijuana</name>
    <dbReference type="NCBI Taxonomy" id="3483"/>
    <lineage>
        <taxon>Eukaryota</taxon>
        <taxon>Viridiplantae</taxon>
        <taxon>Streptophyta</taxon>
        <taxon>Embryophyta</taxon>
        <taxon>Tracheophyta</taxon>
        <taxon>Spermatophyta</taxon>
        <taxon>Magnoliopsida</taxon>
        <taxon>eudicotyledons</taxon>
        <taxon>Gunneridae</taxon>
        <taxon>Pentapetalae</taxon>
        <taxon>rosids</taxon>
        <taxon>fabids</taxon>
        <taxon>Rosales</taxon>
        <taxon>Cannabaceae</taxon>
        <taxon>Cannabis</taxon>
    </lineage>
</organism>
<dbReference type="Proteomes" id="UP000583929">
    <property type="component" value="Unassembled WGS sequence"/>
</dbReference>
<dbReference type="InterPro" id="IPR052595">
    <property type="entry name" value="LRRC69/RLP"/>
</dbReference>
<evidence type="ECO:0000313" key="1">
    <source>
        <dbReference type="EMBL" id="KAF4391261.1"/>
    </source>
</evidence>
<evidence type="ECO:0000313" key="2">
    <source>
        <dbReference type="Proteomes" id="UP000583929"/>
    </source>
</evidence>
<proteinExistence type="predicted"/>